<dbReference type="SUPFAM" id="SSF46689">
    <property type="entry name" value="Homeodomain-like"/>
    <property type="match status" value="1"/>
</dbReference>
<name>A0ABT3T7B2_9GAMM</name>
<dbReference type="SMART" id="SM00342">
    <property type="entry name" value="HTH_ARAC"/>
    <property type="match status" value="1"/>
</dbReference>
<evidence type="ECO:0000256" key="1">
    <source>
        <dbReference type="ARBA" id="ARBA00023015"/>
    </source>
</evidence>
<dbReference type="PANTHER" id="PTHR47894">
    <property type="entry name" value="HTH-TYPE TRANSCRIPTIONAL REGULATOR GADX"/>
    <property type="match status" value="1"/>
</dbReference>
<dbReference type="InterPro" id="IPR009057">
    <property type="entry name" value="Homeodomain-like_sf"/>
</dbReference>
<feature type="domain" description="HTH araC/xylS-type" evidence="4">
    <location>
        <begin position="234"/>
        <end position="335"/>
    </location>
</feature>
<dbReference type="PANTHER" id="PTHR47894:SF1">
    <property type="entry name" value="HTH-TYPE TRANSCRIPTIONAL REGULATOR VQSM"/>
    <property type="match status" value="1"/>
</dbReference>
<comment type="caution">
    <text evidence="5">The sequence shown here is derived from an EMBL/GenBank/DDBJ whole genome shotgun (WGS) entry which is preliminary data.</text>
</comment>
<dbReference type="Pfam" id="PF12625">
    <property type="entry name" value="Arabinose_bd"/>
    <property type="match status" value="1"/>
</dbReference>
<organism evidence="5 6">
    <name type="scientific">Candidatus Marimicrobium litorale</name>
    <dbReference type="NCBI Taxonomy" id="2518991"/>
    <lineage>
        <taxon>Bacteria</taxon>
        <taxon>Pseudomonadati</taxon>
        <taxon>Pseudomonadota</taxon>
        <taxon>Gammaproteobacteria</taxon>
        <taxon>Cellvibrionales</taxon>
        <taxon>Halieaceae</taxon>
        <taxon>Marimicrobium</taxon>
    </lineage>
</organism>
<dbReference type="PROSITE" id="PS01124">
    <property type="entry name" value="HTH_ARAC_FAMILY_2"/>
    <property type="match status" value="1"/>
</dbReference>
<keyword evidence="1" id="KW-0805">Transcription regulation</keyword>
<keyword evidence="2" id="KW-0238">DNA-binding</keyword>
<dbReference type="Proteomes" id="UP001143304">
    <property type="component" value="Unassembled WGS sequence"/>
</dbReference>
<accession>A0ABT3T7B2</accession>
<evidence type="ECO:0000313" key="5">
    <source>
        <dbReference type="EMBL" id="MCX2977384.1"/>
    </source>
</evidence>
<proteinExistence type="predicted"/>
<dbReference type="InterPro" id="IPR018060">
    <property type="entry name" value="HTH_AraC"/>
</dbReference>
<dbReference type="Gene3D" id="1.10.10.60">
    <property type="entry name" value="Homeodomain-like"/>
    <property type="match status" value="1"/>
</dbReference>
<evidence type="ECO:0000259" key="4">
    <source>
        <dbReference type="PROSITE" id="PS01124"/>
    </source>
</evidence>
<evidence type="ECO:0000313" key="6">
    <source>
        <dbReference type="Proteomes" id="UP001143304"/>
    </source>
</evidence>
<evidence type="ECO:0000256" key="3">
    <source>
        <dbReference type="ARBA" id="ARBA00023163"/>
    </source>
</evidence>
<keyword evidence="3" id="KW-0804">Transcription</keyword>
<gene>
    <name evidence="5" type="ORF">EYC82_08460</name>
</gene>
<sequence>MRAIRVQQDLHHHLLLALEGAGIGAEALLAELRAKGITVPDTSSAVHAGAERVRVLEVATHLVGDPCLALRLGQMIGIASYGSFGFALMSCANLRESLQLLLRYGQVLFQPSWTAREYEGGLLLRANLTLRSVAQQQLVTELAFSNVAAVGRSLYGKQVERAEGVEVHLNYSRPAHAACYKKAINVPVTFDCEHSQLLLPSAVLDTPVKTANRSEHVVFHQQCEEILRGLSSVEKTTADVRQCLIQSAGDFLDIAQVAESMHVSERTLRRRLAAESTTFRATAEEVRDLLAREYLIETELTVADIAHLLGYSETVNFRRAFVRWNGVTPGAYRQQYVTENDSIVFPVNA</sequence>
<dbReference type="InterPro" id="IPR032687">
    <property type="entry name" value="AraC-type_N"/>
</dbReference>
<dbReference type="RefSeq" id="WP_279249107.1">
    <property type="nucleotide sequence ID" value="NZ_SHNO01000001.1"/>
</dbReference>
<dbReference type="Pfam" id="PF12833">
    <property type="entry name" value="HTH_18"/>
    <property type="match status" value="1"/>
</dbReference>
<keyword evidence="6" id="KW-1185">Reference proteome</keyword>
<evidence type="ECO:0000256" key="2">
    <source>
        <dbReference type="ARBA" id="ARBA00023125"/>
    </source>
</evidence>
<reference evidence="5" key="1">
    <citation type="submission" date="2019-02" db="EMBL/GenBank/DDBJ databases">
        <authorList>
            <person name="Li S.-H."/>
        </authorList>
    </citation>
    <scope>NUCLEOTIDE SEQUENCE</scope>
    <source>
        <strain evidence="5">IMCC11814</strain>
    </source>
</reference>
<dbReference type="EMBL" id="SHNO01000001">
    <property type="protein sequence ID" value="MCX2977384.1"/>
    <property type="molecule type" value="Genomic_DNA"/>
</dbReference>
<protein>
    <submittedName>
        <fullName evidence="5">AraC family transcriptional regulator</fullName>
    </submittedName>
</protein>